<reference evidence="2 4" key="2">
    <citation type="submission" date="2023-07" db="EMBL/GenBank/DDBJ databases">
        <title>Sequencing the genomes of 1000 actinobacteria strains.</title>
        <authorList>
            <person name="Klenk H.-P."/>
        </authorList>
    </citation>
    <scope>NUCLEOTIDE SEQUENCE [LARGE SCALE GENOMIC DNA]</scope>
    <source>
        <strain evidence="2 4">DSM 44724</strain>
    </source>
</reference>
<gene>
    <name evidence="2" type="ORF">J2S69_000442</name>
    <name evidence="1" type="ORF">O2L01_19225</name>
</gene>
<proteinExistence type="predicted"/>
<keyword evidence="4" id="KW-1185">Reference proteome</keyword>
<sequence length="106" mass="12350">MYMVLYRFREGTGGRPRGYAEVQSLQALDGDFVALAMKYDGFPMLSRIRRYRNLVLARGNEALDLVDELNRLLRLVEEDEVDLVQRLRNLALNCFGDDHEIHFEIS</sequence>
<organism evidence="1 3">
    <name type="scientific">Glycomyces lechevalierae</name>
    <dbReference type="NCBI Taxonomy" id="256034"/>
    <lineage>
        <taxon>Bacteria</taxon>
        <taxon>Bacillati</taxon>
        <taxon>Actinomycetota</taxon>
        <taxon>Actinomycetes</taxon>
        <taxon>Glycomycetales</taxon>
        <taxon>Glycomycetaceae</taxon>
        <taxon>Glycomyces</taxon>
    </lineage>
</organism>
<evidence type="ECO:0000313" key="1">
    <source>
        <dbReference type="EMBL" id="MDA1387136.1"/>
    </source>
</evidence>
<dbReference type="Proteomes" id="UP001145799">
    <property type="component" value="Unassembled WGS sequence"/>
</dbReference>
<evidence type="ECO:0000313" key="4">
    <source>
        <dbReference type="Proteomes" id="UP001183604"/>
    </source>
</evidence>
<protein>
    <submittedName>
        <fullName evidence="1">Uncharacterized protein</fullName>
    </submittedName>
</protein>
<dbReference type="EMBL" id="JAVDYD010000001">
    <property type="protein sequence ID" value="MDR7336723.1"/>
    <property type="molecule type" value="Genomic_DNA"/>
</dbReference>
<evidence type="ECO:0000313" key="3">
    <source>
        <dbReference type="Proteomes" id="UP001145799"/>
    </source>
</evidence>
<accession>A0A9X3SZ97</accession>
<evidence type="ECO:0000313" key="2">
    <source>
        <dbReference type="EMBL" id="MDR7336723.1"/>
    </source>
</evidence>
<dbReference type="AlphaFoldDB" id="A0A9X3SZ97"/>
<dbReference type="EMBL" id="JAPZVQ010000013">
    <property type="protein sequence ID" value="MDA1387136.1"/>
    <property type="molecule type" value="Genomic_DNA"/>
</dbReference>
<comment type="caution">
    <text evidence="1">The sequence shown here is derived from an EMBL/GenBank/DDBJ whole genome shotgun (WGS) entry which is preliminary data.</text>
</comment>
<dbReference type="Proteomes" id="UP001183604">
    <property type="component" value="Unassembled WGS sequence"/>
</dbReference>
<reference evidence="1" key="1">
    <citation type="submission" date="2022-12" db="EMBL/GenBank/DDBJ databases">
        <title>Gycomyces niveus sp.nov., a novel actinomycete isolated from soil in Shouguang.</title>
        <authorList>
            <person name="Yang X."/>
        </authorList>
    </citation>
    <scope>NUCLEOTIDE SEQUENCE</scope>
    <source>
        <strain evidence="1">DSM 44724</strain>
    </source>
</reference>
<name>A0A9X3SZ97_9ACTN</name>
<dbReference type="RefSeq" id="WP_270123631.1">
    <property type="nucleotide sequence ID" value="NZ_BAAAOM010000002.1"/>
</dbReference>